<name>A0A167S2W8_9HYPO</name>
<sequence length="282" mass="32889">MEGPPPCTKKDFREPRLRKCPFDLNDLKWDEARILGAGMDGHVWRVRFQDDEKYYALKVFWVNQPPENWGYFAAQRECQNNALLQMIEAAVQDSNKAAEPIIIDCQPKDYQQARRNLMSFSDEYRERARRAKFEIKESAQPMFPEKQPDETVSNGMEIDSVPPLVRCYGWLCFSGRELLKMPPQIQPVSYGNMGPRRELDPSKEYTAILYQYVPPGHSTEQDLERALWFFNRVGFCVSSSSHSRNWHQGTLIDVSDLISPCGAGWFRTRYHKWPARSILNNQ</sequence>
<reference evidence="1 2" key="1">
    <citation type="journal article" date="2016" name="Genome Biol. Evol.">
        <title>Divergent and convergent evolution of fungal pathogenicity.</title>
        <authorList>
            <person name="Shang Y."/>
            <person name="Xiao G."/>
            <person name="Zheng P."/>
            <person name="Cen K."/>
            <person name="Zhan S."/>
            <person name="Wang C."/>
        </authorList>
    </citation>
    <scope>NUCLEOTIDE SEQUENCE [LARGE SCALE GENOMIC DNA]</scope>
    <source>
        <strain evidence="1 2">RCEF 264</strain>
    </source>
</reference>
<evidence type="ECO:0000313" key="1">
    <source>
        <dbReference type="EMBL" id="OAA59176.1"/>
    </source>
</evidence>
<comment type="caution">
    <text evidence="1">The sequence shown here is derived from an EMBL/GenBank/DDBJ whole genome shotgun (WGS) entry which is preliminary data.</text>
</comment>
<dbReference type="AlphaFoldDB" id="A0A167S2W8"/>
<organism evidence="1 2">
    <name type="scientific">Niveomyces insectorum RCEF 264</name>
    <dbReference type="NCBI Taxonomy" id="1081102"/>
    <lineage>
        <taxon>Eukaryota</taxon>
        <taxon>Fungi</taxon>
        <taxon>Dikarya</taxon>
        <taxon>Ascomycota</taxon>
        <taxon>Pezizomycotina</taxon>
        <taxon>Sordariomycetes</taxon>
        <taxon>Hypocreomycetidae</taxon>
        <taxon>Hypocreales</taxon>
        <taxon>Cordycipitaceae</taxon>
        <taxon>Niveomyces</taxon>
    </lineage>
</organism>
<proteinExistence type="predicted"/>
<dbReference type="STRING" id="1081102.A0A167S2W8"/>
<keyword evidence="2" id="KW-1185">Reference proteome</keyword>
<protein>
    <recommendedName>
        <fullName evidence="3">Protein kinase-like domain protein</fullName>
    </recommendedName>
</protein>
<dbReference type="OrthoDB" id="4870102at2759"/>
<dbReference type="Proteomes" id="UP000076874">
    <property type="component" value="Unassembled WGS sequence"/>
</dbReference>
<gene>
    <name evidence="1" type="ORF">SPI_06378</name>
</gene>
<evidence type="ECO:0000313" key="2">
    <source>
        <dbReference type="Proteomes" id="UP000076874"/>
    </source>
</evidence>
<dbReference type="EMBL" id="AZHD01000011">
    <property type="protein sequence ID" value="OAA59176.1"/>
    <property type="molecule type" value="Genomic_DNA"/>
</dbReference>
<evidence type="ECO:0008006" key="3">
    <source>
        <dbReference type="Google" id="ProtNLM"/>
    </source>
</evidence>
<accession>A0A167S2W8</accession>